<keyword evidence="3" id="KW-1185">Reference proteome</keyword>
<feature type="region of interest" description="Disordered" evidence="1">
    <location>
        <begin position="94"/>
        <end position="128"/>
    </location>
</feature>
<dbReference type="RefSeq" id="WP_180237128.1">
    <property type="nucleotide sequence ID" value="NZ_BMGJ01000006.1"/>
</dbReference>
<reference evidence="3" key="1">
    <citation type="journal article" date="2019" name="Int. J. Syst. Evol. Microbiol.">
        <title>The Global Catalogue of Microorganisms (GCM) 10K type strain sequencing project: providing services to taxonomists for standard genome sequencing and annotation.</title>
        <authorList>
            <consortium name="The Broad Institute Genomics Platform"/>
            <consortium name="The Broad Institute Genome Sequencing Center for Infectious Disease"/>
            <person name="Wu L."/>
            <person name="Ma J."/>
        </authorList>
    </citation>
    <scope>NUCLEOTIDE SEQUENCE [LARGE SCALE GENOMIC DNA]</scope>
    <source>
        <strain evidence="3">CGMCC 1.12923</strain>
    </source>
</reference>
<proteinExistence type="predicted"/>
<organism evidence="2 3">
    <name type="scientific">Lacimicrobium alkaliphilum</name>
    <dbReference type="NCBI Taxonomy" id="1526571"/>
    <lineage>
        <taxon>Bacteria</taxon>
        <taxon>Pseudomonadati</taxon>
        <taxon>Pseudomonadota</taxon>
        <taxon>Gammaproteobacteria</taxon>
        <taxon>Alteromonadales</taxon>
        <taxon>Alteromonadaceae</taxon>
        <taxon>Lacimicrobium</taxon>
    </lineage>
</organism>
<sequence>MSREYQCWHCGEALTDLILPLSRRETCAHCQADQHVCKMCEHFGPRGCEEERAESPSDTEKANFCDYFKPTTDAYKGGYVDKSRQAKAELAALFGDEPPQETDKQQPANMTPAEIAEEKLRKMLGGGD</sequence>
<gene>
    <name evidence="2" type="ORF">GCM10011357_19070</name>
</gene>
<protein>
    <submittedName>
        <fullName evidence="2">Uncharacterized protein</fullName>
    </submittedName>
</protein>
<dbReference type="EMBL" id="BMGJ01000006">
    <property type="protein sequence ID" value="GGD63889.1"/>
    <property type="molecule type" value="Genomic_DNA"/>
</dbReference>
<evidence type="ECO:0000256" key="1">
    <source>
        <dbReference type="SAM" id="MobiDB-lite"/>
    </source>
</evidence>
<evidence type="ECO:0000313" key="3">
    <source>
        <dbReference type="Proteomes" id="UP000614272"/>
    </source>
</evidence>
<name>A0ABQ1REB9_9ALTE</name>
<evidence type="ECO:0000313" key="2">
    <source>
        <dbReference type="EMBL" id="GGD63889.1"/>
    </source>
</evidence>
<dbReference type="Proteomes" id="UP000614272">
    <property type="component" value="Unassembled WGS sequence"/>
</dbReference>
<accession>A0ABQ1REB9</accession>
<comment type="caution">
    <text evidence="2">The sequence shown here is derived from an EMBL/GenBank/DDBJ whole genome shotgun (WGS) entry which is preliminary data.</text>
</comment>